<feature type="non-terminal residue" evidence="1">
    <location>
        <position position="207"/>
    </location>
</feature>
<organism evidence="1 2">
    <name type="scientific">Athelia psychrophila</name>
    <dbReference type="NCBI Taxonomy" id="1759441"/>
    <lineage>
        <taxon>Eukaryota</taxon>
        <taxon>Fungi</taxon>
        <taxon>Dikarya</taxon>
        <taxon>Basidiomycota</taxon>
        <taxon>Agaricomycotina</taxon>
        <taxon>Agaricomycetes</taxon>
        <taxon>Agaricomycetidae</taxon>
        <taxon>Atheliales</taxon>
        <taxon>Atheliaceae</taxon>
        <taxon>Athelia</taxon>
    </lineage>
</organism>
<evidence type="ECO:0000313" key="2">
    <source>
        <dbReference type="Proteomes" id="UP000076532"/>
    </source>
</evidence>
<accession>A0A166MSK0</accession>
<name>A0A166MSK0_9AGAM</name>
<dbReference type="EMBL" id="KV417527">
    <property type="protein sequence ID" value="KZP24271.1"/>
    <property type="molecule type" value="Genomic_DNA"/>
</dbReference>
<dbReference type="Proteomes" id="UP000076532">
    <property type="component" value="Unassembled WGS sequence"/>
</dbReference>
<dbReference type="AlphaFoldDB" id="A0A166MSK0"/>
<gene>
    <name evidence="1" type="ORF">FIBSPDRAFT_1042324</name>
</gene>
<proteinExistence type="predicted"/>
<sequence length="207" mass="22302">MLLPRCVALAHCCSMELPHLEWAALSPDASTPSTSVFTSLTALRIHRATFPHAQNLRRHVVSFLALERLAQSDIAVVPCLCNAYQPSQSESAEMTMPKGLRSLTLDMGVANATSNSSSKGSQAEELLEWLGANNCAKLATLDVRGLTRASFPAIAHFLPALPVLKHLRLAFLEDIGADDLEASPVHLHVPLRTLRVTAPSLASPILL</sequence>
<reference evidence="1 2" key="1">
    <citation type="journal article" date="2016" name="Mol. Biol. Evol.">
        <title>Comparative Genomics of Early-Diverging Mushroom-Forming Fungi Provides Insights into the Origins of Lignocellulose Decay Capabilities.</title>
        <authorList>
            <person name="Nagy L.G."/>
            <person name="Riley R."/>
            <person name="Tritt A."/>
            <person name="Adam C."/>
            <person name="Daum C."/>
            <person name="Floudas D."/>
            <person name="Sun H."/>
            <person name="Yadav J.S."/>
            <person name="Pangilinan J."/>
            <person name="Larsson K.H."/>
            <person name="Matsuura K."/>
            <person name="Barry K."/>
            <person name="Labutti K."/>
            <person name="Kuo R."/>
            <person name="Ohm R.A."/>
            <person name="Bhattacharya S.S."/>
            <person name="Shirouzu T."/>
            <person name="Yoshinaga Y."/>
            <person name="Martin F.M."/>
            <person name="Grigoriev I.V."/>
            <person name="Hibbett D.S."/>
        </authorList>
    </citation>
    <scope>NUCLEOTIDE SEQUENCE [LARGE SCALE GENOMIC DNA]</scope>
    <source>
        <strain evidence="1 2">CBS 109695</strain>
    </source>
</reference>
<evidence type="ECO:0000313" key="1">
    <source>
        <dbReference type="EMBL" id="KZP24271.1"/>
    </source>
</evidence>
<protein>
    <recommendedName>
        <fullName evidence="3">F-box domain-containing protein</fullName>
    </recommendedName>
</protein>
<evidence type="ECO:0008006" key="3">
    <source>
        <dbReference type="Google" id="ProtNLM"/>
    </source>
</evidence>
<keyword evidence="2" id="KW-1185">Reference proteome</keyword>